<dbReference type="OrthoDB" id="1577640at2759"/>
<dbReference type="Gene3D" id="3.40.50.300">
    <property type="entry name" value="P-loop containing nucleotide triphosphate hydrolases"/>
    <property type="match status" value="1"/>
</dbReference>
<evidence type="ECO:0000313" key="4">
    <source>
        <dbReference type="Proteomes" id="UP000698800"/>
    </source>
</evidence>
<dbReference type="InterPro" id="IPR056884">
    <property type="entry name" value="NPHP3-like_N"/>
</dbReference>
<dbReference type="AlphaFoldDB" id="A0A9P8I1P2"/>
<dbReference type="PANTHER" id="PTHR10039">
    <property type="entry name" value="AMELOGENIN"/>
    <property type="match status" value="1"/>
</dbReference>
<accession>A0A9P8I1P2</accession>
<reference evidence="3" key="1">
    <citation type="submission" date="2021-03" db="EMBL/GenBank/DDBJ databases">
        <title>Comparative genomics and phylogenomic investigation of the class Geoglossomycetes provide insights into ecological specialization and systematics.</title>
        <authorList>
            <person name="Melie T."/>
            <person name="Pirro S."/>
            <person name="Miller A.N."/>
            <person name="Quandt A."/>
        </authorList>
    </citation>
    <scope>NUCLEOTIDE SEQUENCE</scope>
    <source>
        <strain evidence="3">GBOQ0MN5Z8</strain>
    </source>
</reference>
<keyword evidence="1" id="KW-0677">Repeat</keyword>
<dbReference type="Proteomes" id="UP000698800">
    <property type="component" value="Unassembled WGS sequence"/>
</dbReference>
<feature type="domain" description="Nephrocystin 3-like N-terminal" evidence="2">
    <location>
        <begin position="172"/>
        <end position="334"/>
    </location>
</feature>
<evidence type="ECO:0000313" key="3">
    <source>
        <dbReference type="EMBL" id="KAH0534081.1"/>
    </source>
</evidence>
<dbReference type="Pfam" id="PF24883">
    <property type="entry name" value="NPHP3_N"/>
    <property type="match status" value="1"/>
</dbReference>
<evidence type="ECO:0000256" key="1">
    <source>
        <dbReference type="ARBA" id="ARBA00022737"/>
    </source>
</evidence>
<gene>
    <name evidence="3" type="ORF">FGG08_007315</name>
</gene>
<organism evidence="3 4">
    <name type="scientific">Glutinoglossum americanum</name>
    <dbReference type="NCBI Taxonomy" id="1670608"/>
    <lineage>
        <taxon>Eukaryota</taxon>
        <taxon>Fungi</taxon>
        <taxon>Dikarya</taxon>
        <taxon>Ascomycota</taxon>
        <taxon>Pezizomycotina</taxon>
        <taxon>Geoglossomycetes</taxon>
        <taxon>Geoglossales</taxon>
        <taxon>Geoglossaceae</taxon>
        <taxon>Glutinoglossum</taxon>
    </lineage>
</organism>
<evidence type="ECO:0000259" key="2">
    <source>
        <dbReference type="Pfam" id="PF24883"/>
    </source>
</evidence>
<keyword evidence="4" id="KW-1185">Reference proteome</keyword>
<proteinExistence type="predicted"/>
<protein>
    <recommendedName>
        <fullName evidence="2">Nephrocystin 3-like N-terminal domain-containing protein</fullName>
    </recommendedName>
</protein>
<name>A0A9P8I1P2_9PEZI</name>
<dbReference type="PANTHER" id="PTHR10039:SF16">
    <property type="entry name" value="GPI INOSITOL-DEACYLASE"/>
    <property type="match status" value="1"/>
</dbReference>
<sequence length="402" mass="46288">MDPVTVVGLAASIVQLINATTKAIKYLNDVKEAPKDRARLAREATSLLALLIDLRYRVEEAESTDPWFAGVCSLGVEGGPLEQFKKAIEELAEKLKPEGGMRKFGKALLWTLDKNEIGNTLSRIERLKTLVGFALQKDHLADDHLEKIHRWLSAPDPSLNYNEARKKRQAISGAWFIGSKRFAEWKTQPDSFLWLHGIPGCGKTVLSCTIVEDILHYCNHDPTLAVAYFYFDFNDAEKQQHEKMIRSLITQLSIQSASTPRSLESLFSSKMNGMQQPVAGELLATLRQMVQEFDQTFIILDALDECKERQELLMDINEIARWKNRKLHMLATSRREKEIEEWLEPLINDREKICIQSALVNDDIRAYVHERLQTDWRLRRWQNKPEVQQEIQRTLMDKVDGM</sequence>
<dbReference type="SUPFAM" id="SSF52540">
    <property type="entry name" value="P-loop containing nucleoside triphosphate hydrolases"/>
    <property type="match status" value="1"/>
</dbReference>
<dbReference type="EMBL" id="JAGHQL010000277">
    <property type="protein sequence ID" value="KAH0534081.1"/>
    <property type="molecule type" value="Genomic_DNA"/>
</dbReference>
<dbReference type="InterPro" id="IPR027417">
    <property type="entry name" value="P-loop_NTPase"/>
</dbReference>
<comment type="caution">
    <text evidence="3">The sequence shown here is derived from an EMBL/GenBank/DDBJ whole genome shotgun (WGS) entry which is preliminary data.</text>
</comment>